<evidence type="ECO:0000256" key="4">
    <source>
        <dbReference type="ARBA" id="ARBA00022679"/>
    </source>
</evidence>
<evidence type="ECO:0000256" key="2">
    <source>
        <dbReference type="ARBA" id="ARBA00022475"/>
    </source>
</evidence>
<keyword evidence="5 6" id="KW-0472">Membrane</keyword>
<dbReference type="SUPFAM" id="SSF53448">
    <property type="entry name" value="Nucleotide-diphospho-sugar transferases"/>
    <property type="match status" value="1"/>
</dbReference>
<evidence type="ECO:0000256" key="6">
    <source>
        <dbReference type="SAM" id="Phobius"/>
    </source>
</evidence>
<dbReference type="Pfam" id="PF00535">
    <property type="entry name" value="Glycos_transf_2"/>
    <property type="match status" value="1"/>
</dbReference>
<keyword evidence="2" id="KW-1003">Cell membrane</keyword>
<evidence type="ECO:0000256" key="3">
    <source>
        <dbReference type="ARBA" id="ARBA00022676"/>
    </source>
</evidence>
<keyword evidence="4 8" id="KW-0808">Transferase</keyword>
<feature type="transmembrane region" description="Helical" evidence="6">
    <location>
        <begin position="270"/>
        <end position="289"/>
    </location>
</feature>
<gene>
    <name evidence="8" type="ORF">EZ216_13250</name>
</gene>
<keyword evidence="6" id="KW-0812">Transmembrane</keyword>
<feature type="transmembrane region" description="Helical" evidence="6">
    <location>
        <begin position="245"/>
        <end position="264"/>
    </location>
</feature>
<dbReference type="OrthoDB" id="9811884at2"/>
<comment type="caution">
    <text evidence="8">The sequence shown here is derived from an EMBL/GenBank/DDBJ whole genome shotgun (WGS) entry which is preliminary data.</text>
</comment>
<comment type="subcellular location">
    <subcellularLocation>
        <location evidence="1">Cell membrane</location>
    </subcellularLocation>
</comment>
<dbReference type="Proteomes" id="UP000297839">
    <property type="component" value="Unassembled WGS sequence"/>
</dbReference>
<dbReference type="InterPro" id="IPR001173">
    <property type="entry name" value="Glyco_trans_2-like"/>
</dbReference>
<dbReference type="Gene3D" id="3.90.550.10">
    <property type="entry name" value="Spore Coat Polysaccharide Biosynthesis Protein SpsA, Chain A"/>
    <property type="match status" value="1"/>
</dbReference>
<dbReference type="PANTHER" id="PTHR43646">
    <property type="entry name" value="GLYCOSYLTRANSFERASE"/>
    <property type="match status" value="1"/>
</dbReference>
<evidence type="ECO:0000256" key="1">
    <source>
        <dbReference type="ARBA" id="ARBA00004236"/>
    </source>
</evidence>
<dbReference type="InterPro" id="IPR029044">
    <property type="entry name" value="Nucleotide-diphossugar_trans"/>
</dbReference>
<dbReference type="EMBL" id="SMLK01000004">
    <property type="protein sequence ID" value="TFZ00362.1"/>
    <property type="molecule type" value="Genomic_DNA"/>
</dbReference>
<keyword evidence="6" id="KW-1133">Transmembrane helix</keyword>
<proteinExistence type="predicted"/>
<evidence type="ECO:0000259" key="7">
    <source>
        <dbReference type="Pfam" id="PF00535"/>
    </source>
</evidence>
<dbReference type="GO" id="GO:0016757">
    <property type="term" value="F:glycosyltransferase activity"/>
    <property type="evidence" value="ECO:0007669"/>
    <property type="project" value="UniProtKB-KW"/>
</dbReference>
<keyword evidence="3" id="KW-0328">Glycosyltransferase</keyword>
<sequence length="335" mass="37420">MRVSVIIKALNEEARIAAAIQSALSALRKLPCLGEVILADSCSTDETLRIAANYPIRVVTLANPDERSCGIGPQLGYQYTTGDFVYILDGDMELDEDFLKAGLEFLMRHPGVAGVGGQVEERVTTSLEYARRARRAKVNMRPGETDRLEMGGLYRCRAIDQVGYFSDRNLRSYEELDLGMRLRARGWRLWRLDCPSVIHHGHADGTLALLLRRWRNGYLCGIGQLLRASVGEPHMRIVLSSVSELRLYLAVLMWWALLVAIPFLPVRPWAATELFAGVLAAPFALAALLRRSVLDAFVTVTSWCFHAAGLVRGFIQARRPPMSAVRSTLVKDFYI</sequence>
<name>A0A4Z0BNL1_9BURK</name>
<accession>A0A4Z0BNL1</accession>
<reference evidence="8 9" key="1">
    <citation type="submission" date="2019-03" db="EMBL/GenBank/DDBJ databases">
        <title>Ramlibacter sp. 18x22-1, whole genome shotgun sequence.</title>
        <authorList>
            <person name="Zhang X."/>
            <person name="Feng G."/>
            <person name="Zhu H."/>
        </authorList>
    </citation>
    <scope>NUCLEOTIDE SEQUENCE [LARGE SCALE GENOMIC DNA]</scope>
    <source>
        <strain evidence="8 9">18x22-1</strain>
    </source>
</reference>
<evidence type="ECO:0000313" key="9">
    <source>
        <dbReference type="Proteomes" id="UP000297839"/>
    </source>
</evidence>
<feature type="domain" description="Glycosyltransferase 2-like" evidence="7">
    <location>
        <begin position="4"/>
        <end position="134"/>
    </location>
</feature>
<dbReference type="GO" id="GO:0005886">
    <property type="term" value="C:plasma membrane"/>
    <property type="evidence" value="ECO:0007669"/>
    <property type="project" value="UniProtKB-SubCell"/>
</dbReference>
<evidence type="ECO:0000313" key="8">
    <source>
        <dbReference type="EMBL" id="TFZ00362.1"/>
    </source>
</evidence>
<dbReference type="AlphaFoldDB" id="A0A4Z0BNL1"/>
<protein>
    <submittedName>
        <fullName evidence="8">Glycosyltransferase</fullName>
    </submittedName>
</protein>
<evidence type="ECO:0000256" key="5">
    <source>
        <dbReference type="ARBA" id="ARBA00023136"/>
    </source>
</evidence>
<keyword evidence="9" id="KW-1185">Reference proteome</keyword>
<organism evidence="8 9">
    <name type="scientific">Ramlibacter humi</name>
    <dbReference type="NCBI Taxonomy" id="2530451"/>
    <lineage>
        <taxon>Bacteria</taxon>
        <taxon>Pseudomonadati</taxon>
        <taxon>Pseudomonadota</taxon>
        <taxon>Betaproteobacteria</taxon>
        <taxon>Burkholderiales</taxon>
        <taxon>Comamonadaceae</taxon>
        <taxon>Ramlibacter</taxon>
    </lineage>
</organism>
<dbReference type="PANTHER" id="PTHR43646:SF2">
    <property type="entry name" value="GLYCOSYLTRANSFERASE 2-LIKE DOMAIN-CONTAINING PROTEIN"/>
    <property type="match status" value="1"/>
</dbReference>